<sequence>MSVRMSRRLSAAAVVSASLAGLAFAPQADATVPGVPSSSPLTISHTDGSLETVGGDVTHVPWAGTDVSWSPDGSKYAFSANGQVFTANADGSGLKAVARGAAGGAHPVWSYAGSLLVFAGYDLSQGAPAAGPTQLMATWANGSATDDGTPESWPLPKTSAAGTSDSSPDYGVGTLAFAREKVAGGQSTSDGIWVRTAAGNYVPYQVAATGSAPSVSPDGATVAFVQADKNNVPQIWTVPTTVPAGGLATPVQQTFVAAPGTGADAAPTVTVANPAFAPDGKTIAFDENSVPAGATQGTAQVRSVAVNTDPKATANAETTVTVHGALTGGEHLAYRSEFPKQVLRLAGADRLGTAASVSQSQWRNNGDANDTYRTQADSAVLSRDDVPADALAGSALAARENGPLLLTGTKTLSPQAGAELKRILRPGATVYLLGGVQALSPAVANSVHALGFSVDRIAGTDRYDTAVRIAEVVAPHPSQILVATGNDFADALSAGAAAGAQPGSVVVLSNDTKMPAATQAYLHRFGTDFDPNSGILLAGVGGQALKAIDSQHQGYWRLPLVGTDRYQTSYLVAAAFFPTMQAAGVATGLAWPDALSGGAAMGSMNGPLLLVNPKTGLSGQDTALLDANRGELYGGFVFGGPAAVPGGIDQQLAQAIAGPAGVTDAGGKKLAATRAAGAGMSAADAAGLASALPGGSVAKALPKPVQP</sequence>
<dbReference type="SUPFAM" id="SSF82171">
    <property type="entry name" value="DPP6 N-terminal domain-like"/>
    <property type="match status" value="1"/>
</dbReference>
<dbReference type="PANTHER" id="PTHR30032:SF8">
    <property type="entry name" value="GERMINATION-SPECIFIC N-ACETYLMURAMOYL-L-ALANINE AMIDASE"/>
    <property type="match status" value="1"/>
</dbReference>
<dbReference type="Pfam" id="PF04122">
    <property type="entry name" value="CW_binding_2"/>
    <property type="match status" value="3"/>
</dbReference>
<feature type="chain" id="PRO_5045757262" evidence="2">
    <location>
        <begin position="31"/>
        <end position="707"/>
    </location>
</feature>
<feature type="signal peptide" evidence="2">
    <location>
        <begin position="1"/>
        <end position="30"/>
    </location>
</feature>
<gene>
    <name evidence="3" type="ORF">KGQ19_19630</name>
</gene>
<accession>A0ABS5KST6</accession>
<keyword evidence="4" id="KW-1185">Reference proteome</keyword>
<comment type="caution">
    <text evidence="3">The sequence shown here is derived from an EMBL/GenBank/DDBJ whole genome shotgun (WGS) entry which is preliminary data.</text>
</comment>
<organism evidence="3 4">
    <name type="scientific">Catenulispora pinistramenti</name>
    <dbReference type="NCBI Taxonomy" id="2705254"/>
    <lineage>
        <taxon>Bacteria</taxon>
        <taxon>Bacillati</taxon>
        <taxon>Actinomycetota</taxon>
        <taxon>Actinomycetes</taxon>
        <taxon>Catenulisporales</taxon>
        <taxon>Catenulisporaceae</taxon>
        <taxon>Catenulispora</taxon>
    </lineage>
</organism>
<dbReference type="Proteomes" id="UP000730482">
    <property type="component" value="Unassembled WGS sequence"/>
</dbReference>
<dbReference type="Gene3D" id="2.120.10.30">
    <property type="entry name" value="TolB, C-terminal domain"/>
    <property type="match status" value="2"/>
</dbReference>
<feature type="region of interest" description="Disordered" evidence="1">
    <location>
        <begin position="141"/>
        <end position="167"/>
    </location>
</feature>
<reference evidence="3 4" key="1">
    <citation type="submission" date="2020-02" db="EMBL/GenBank/DDBJ databases">
        <title>Acidophilic actinobacteria isolated from forest soil.</title>
        <authorList>
            <person name="Golinska P."/>
        </authorList>
    </citation>
    <scope>NUCLEOTIDE SEQUENCE [LARGE SCALE GENOMIC DNA]</scope>
    <source>
        <strain evidence="3 4">NL8</strain>
    </source>
</reference>
<dbReference type="EMBL" id="JAAFYZ010000063">
    <property type="protein sequence ID" value="MBS2549079.1"/>
    <property type="molecule type" value="Genomic_DNA"/>
</dbReference>
<dbReference type="PANTHER" id="PTHR30032">
    <property type="entry name" value="N-ACETYLMURAMOYL-L-ALANINE AMIDASE-RELATED"/>
    <property type="match status" value="1"/>
</dbReference>
<name>A0ABS5KST6_9ACTN</name>
<evidence type="ECO:0000313" key="4">
    <source>
        <dbReference type="Proteomes" id="UP000730482"/>
    </source>
</evidence>
<dbReference type="InterPro" id="IPR011042">
    <property type="entry name" value="6-blade_b-propeller_TolB-like"/>
</dbReference>
<dbReference type="Pfam" id="PF07676">
    <property type="entry name" value="PD40"/>
    <property type="match status" value="1"/>
</dbReference>
<dbReference type="Gene3D" id="3.40.50.12090">
    <property type="match status" value="1"/>
</dbReference>
<proteinExistence type="predicted"/>
<evidence type="ECO:0000313" key="3">
    <source>
        <dbReference type="EMBL" id="MBS2549079.1"/>
    </source>
</evidence>
<protein>
    <submittedName>
        <fullName evidence="3">Cell wall-binding repeat-containing protein</fullName>
    </submittedName>
</protein>
<dbReference type="RefSeq" id="WP_212010656.1">
    <property type="nucleotide sequence ID" value="NZ_JAAFYZ010000063.1"/>
</dbReference>
<dbReference type="InterPro" id="IPR007253">
    <property type="entry name" value="Cell_wall-bd_2"/>
</dbReference>
<keyword evidence="2" id="KW-0732">Signal</keyword>
<dbReference type="InterPro" id="IPR011659">
    <property type="entry name" value="WD40"/>
</dbReference>
<dbReference type="InterPro" id="IPR051922">
    <property type="entry name" value="Bact_Sporulation_Assoc"/>
</dbReference>
<evidence type="ECO:0000256" key="1">
    <source>
        <dbReference type="SAM" id="MobiDB-lite"/>
    </source>
</evidence>
<evidence type="ECO:0000256" key="2">
    <source>
        <dbReference type="SAM" id="SignalP"/>
    </source>
</evidence>